<dbReference type="AlphaFoldDB" id="A0A8X8BBK0"/>
<keyword evidence="2" id="KW-1185">Reference proteome</keyword>
<dbReference type="OrthoDB" id="10628608at2759"/>
<comment type="caution">
    <text evidence="1">The sequence shown here is derived from an EMBL/GenBank/DDBJ whole genome shotgun (WGS) entry which is preliminary data.</text>
</comment>
<dbReference type="Proteomes" id="UP000886595">
    <property type="component" value="Unassembled WGS sequence"/>
</dbReference>
<gene>
    <name evidence="1" type="ORF">Bca52824_000320</name>
</gene>
<reference evidence="1 2" key="1">
    <citation type="submission" date="2020-02" db="EMBL/GenBank/DDBJ databases">
        <authorList>
            <person name="Ma Q."/>
            <person name="Huang Y."/>
            <person name="Song X."/>
            <person name="Pei D."/>
        </authorList>
    </citation>
    <scope>NUCLEOTIDE SEQUENCE [LARGE SCALE GENOMIC DNA]</scope>
    <source>
        <strain evidence="1">Sxm20200214</strain>
        <tissue evidence="1">Leaf</tissue>
    </source>
</reference>
<dbReference type="EMBL" id="JAAMPC010000001">
    <property type="protein sequence ID" value="KAG2329140.1"/>
    <property type="molecule type" value="Genomic_DNA"/>
</dbReference>
<protein>
    <submittedName>
        <fullName evidence="1">Uncharacterized protein</fullName>
    </submittedName>
</protein>
<organism evidence="1 2">
    <name type="scientific">Brassica carinata</name>
    <name type="common">Ethiopian mustard</name>
    <name type="synonym">Abyssinian cabbage</name>
    <dbReference type="NCBI Taxonomy" id="52824"/>
    <lineage>
        <taxon>Eukaryota</taxon>
        <taxon>Viridiplantae</taxon>
        <taxon>Streptophyta</taxon>
        <taxon>Embryophyta</taxon>
        <taxon>Tracheophyta</taxon>
        <taxon>Spermatophyta</taxon>
        <taxon>Magnoliopsida</taxon>
        <taxon>eudicotyledons</taxon>
        <taxon>Gunneridae</taxon>
        <taxon>Pentapetalae</taxon>
        <taxon>rosids</taxon>
        <taxon>malvids</taxon>
        <taxon>Brassicales</taxon>
        <taxon>Brassicaceae</taxon>
        <taxon>Brassiceae</taxon>
        <taxon>Brassica</taxon>
    </lineage>
</organism>
<proteinExistence type="predicted"/>
<name>A0A8X8BBK0_BRACI</name>
<evidence type="ECO:0000313" key="2">
    <source>
        <dbReference type="Proteomes" id="UP000886595"/>
    </source>
</evidence>
<evidence type="ECO:0000313" key="1">
    <source>
        <dbReference type="EMBL" id="KAG2329140.1"/>
    </source>
</evidence>
<sequence>MVHVYVTSGEFSSWYRVMKKIGTRHIYLGLKNSCKENPICIRRQTGFMSLSETVRHQLACYSEGEISSMSILYIPRMEASFDKAYSDSAKAYTPVIFASVSAFLGGSYTAGKYAYDTYEDNTKFDIIRGKFGVSTKKLNVQFEKLTDLERALLEEQESSEKVRKLLGALKEDMMKETALVQLEVKK</sequence>
<accession>A0A8X8BBK0</accession>